<dbReference type="RefSeq" id="XP_022662965.1">
    <property type="nucleotide sequence ID" value="XM_022807230.1"/>
</dbReference>
<dbReference type="Gene3D" id="3.40.50.720">
    <property type="entry name" value="NAD(P)-binding Rossmann-like Domain"/>
    <property type="match status" value="1"/>
</dbReference>
<evidence type="ECO:0000313" key="3">
    <source>
        <dbReference type="Proteomes" id="UP000594260"/>
    </source>
</evidence>
<dbReference type="FunFam" id="3.40.50.720:FF:000084">
    <property type="entry name" value="Short-chain dehydrogenase reductase"/>
    <property type="match status" value="1"/>
</dbReference>
<proteinExistence type="predicted"/>
<keyword evidence="3" id="KW-1185">Reference proteome</keyword>
<keyword evidence="1" id="KW-0560">Oxidoreductase</keyword>
<evidence type="ECO:0000313" key="2">
    <source>
        <dbReference type="EnsemblMetazoa" id="XP_022662974"/>
    </source>
</evidence>
<dbReference type="Proteomes" id="UP000594260">
    <property type="component" value="Unplaced"/>
</dbReference>
<dbReference type="PANTHER" id="PTHR43975:SF2">
    <property type="entry name" value="EG:BACR7A4.14 PROTEIN-RELATED"/>
    <property type="match status" value="1"/>
</dbReference>
<dbReference type="PANTHER" id="PTHR43975">
    <property type="entry name" value="ZGC:101858"/>
    <property type="match status" value="1"/>
</dbReference>
<organism evidence="2 3">
    <name type="scientific">Varroa destructor</name>
    <name type="common">Honeybee mite</name>
    <dbReference type="NCBI Taxonomy" id="109461"/>
    <lineage>
        <taxon>Eukaryota</taxon>
        <taxon>Metazoa</taxon>
        <taxon>Ecdysozoa</taxon>
        <taxon>Arthropoda</taxon>
        <taxon>Chelicerata</taxon>
        <taxon>Arachnida</taxon>
        <taxon>Acari</taxon>
        <taxon>Parasitiformes</taxon>
        <taxon>Mesostigmata</taxon>
        <taxon>Gamasina</taxon>
        <taxon>Dermanyssoidea</taxon>
        <taxon>Varroidae</taxon>
        <taxon>Varroa</taxon>
    </lineage>
</organism>
<dbReference type="InterPro" id="IPR020904">
    <property type="entry name" value="Sc_DH/Rdtase_CS"/>
</dbReference>
<dbReference type="Pfam" id="PF13561">
    <property type="entry name" value="adh_short_C2"/>
    <property type="match status" value="1"/>
</dbReference>
<dbReference type="PRINTS" id="PR00080">
    <property type="entry name" value="SDRFAMILY"/>
</dbReference>
<protein>
    <submittedName>
        <fullName evidence="2">Uncharacterized protein</fullName>
    </submittedName>
</protein>
<dbReference type="GeneID" id="111251044"/>
<dbReference type="InParanoid" id="A0A7M7KM47"/>
<reference evidence="2" key="1">
    <citation type="submission" date="2021-01" db="UniProtKB">
        <authorList>
            <consortium name="EnsemblMetazoa"/>
        </authorList>
    </citation>
    <scope>IDENTIFICATION</scope>
</reference>
<dbReference type="InterPro" id="IPR036291">
    <property type="entry name" value="NAD(P)-bd_dom_sf"/>
</dbReference>
<dbReference type="NCBIfam" id="NF005559">
    <property type="entry name" value="PRK07231.1"/>
    <property type="match status" value="1"/>
</dbReference>
<dbReference type="AlphaFoldDB" id="A0A7M7KM47"/>
<dbReference type="FunCoup" id="A0A7M7KM47">
    <property type="interactions" value="31"/>
</dbReference>
<sequence>MVPVKMARFAGKVAVITGASSGIGYGTALRFATEGAALTLTGRNADALAKLVEECVKTGLPQENILTVKGDIVEESTRQRIITETVGKFGRIDILVNNAGTITLGTCEATDMSAYDKVMDVNVRTPFHLTQLAIPYLRATKGNVVNVSSVNGIRSFAGVCAYNMSKAALDQFTKTLALEVAADGIRVNSVNPGVIITELQRRAGLSQEQYAAFLENSKRSHPLGRPGNVDEVAACIAFLASDEASFCTGNLHNVDGGRGVLGVR</sequence>
<dbReference type="GO" id="GO:0016491">
    <property type="term" value="F:oxidoreductase activity"/>
    <property type="evidence" value="ECO:0007669"/>
    <property type="project" value="UniProtKB-KW"/>
</dbReference>
<evidence type="ECO:0000256" key="1">
    <source>
        <dbReference type="ARBA" id="ARBA00023002"/>
    </source>
</evidence>
<dbReference type="OrthoDB" id="6420014at2759"/>
<dbReference type="PROSITE" id="PS00061">
    <property type="entry name" value="ADH_SHORT"/>
    <property type="match status" value="1"/>
</dbReference>
<dbReference type="InterPro" id="IPR002347">
    <property type="entry name" value="SDR_fam"/>
</dbReference>
<name>A0A7M7KM47_VARDE</name>
<dbReference type="RefSeq" id="XP_022662974.1">
    <property type="nucleotide sequence ID" value="XM_022807239.1"/>
</dbReference>
<dbReference type="OMA" id="AEYMVAQ"/>
<dbReference type="SUPFAM" id="SSF51735">
    <property type="entry name" value="NAD(P)-binding Rossmann-fold domains"/>
    <property type="match status" value="1"/>
</dbReference>
<dbReference type="EnsemblMetazoa" id="XM_022807230">
    <property type="protein sequence ID" value="XP_022662965"/>
    <property type="gene ID" value="LOC111251044"/>
</dbReference>
<dbReference type="PRINTS" id="PR00081">
    <property type="entry name" value="GDHRDH"/>
</dbReference>
<dbReference type="EnsemblMetazoa" id="XM_022807239">
    <property type="protein sequence ID" value="XP_022662974"/>
    <property type="gene ID" value="LOC111251044"/>
</dbReference>
<dbReference type="KEGG" id="vde:111251044"/>
<accession>A0A7M7KM47</accession>